<dbReference type="Pfam" id="PF05988">
    <property type="entry name" value="DUF899"/>
    <property type="match status" value="1"/>
</dbReference>
<keyword evidence="2" id="KW-1185">Reference proteome</keyword>
<dbReference type="RefSeq" id="WP_377861355.1">
    <property type="nucleotide sequence ID" value="NZ_JBHLZU010000032.1"/>
</dbReference>
<dbReference type="InterPro" id="IPR010296">
    <property type="entry name" value="DUF899_thioredox"/>
</dbReference>
<dbReference type="EMBL" id="JBHLZU010000032">
    <property type="protein sequence ID" value="MFB9909039.1"/>
    <property type="molecule type" value="Genomic_DNA"/>
</dbReference>
<gene>
    <name evidence="1" type="ORF">ACFFQA_34305</name>
</gene>
<evidence type="ECO:0000313" key="1">
    <source>
        <dbReference type="EMBL" id="MFB9909039.1"/>
    </source>
</evidence>
<proteinExistence type="predicted"/>
<sequence>MNRIVRPADWCSFQGPGASASLLDLFAGRPKLVLCGLPGEENGSALSGPARLVGDVLDMLRMHVRDTTLALVSACSVSEIAAAKNSAGWNIPWVASHGFGLVHGPPSGHTLTLDAFAHYGMDVHWTYTAAVQHEGDLLRHLRTCLDPENAWPGLDRAVDEVDKDREVRTFRLSAGEDLRILRSRS</sequence>
<protein>
    <submittedName>
        <fullName evidence="1">DUF899 family protein</fullName>
    </submittedName>
</protein>
<evidence type="ECO:0000313" key="2">
    <source>
        <dbReference type="Proteomes" id="UP001589693"/>
    </source>
</evidence>
<accession>A0ABV6A788</accession>
<name>A0ABV6A788_9PSEU</name>
<organism evidence="1 2">
    <name type="scientific">Allokutzneria oryzae</name>
    <dbReference type="NCBI Taxonomy" id="1378989"/>
    <lineage>
        <taxon>Bacteria</taxon>
        <taxon>Bacillati</taxon>
        <taxon>Actinomycetota</taxon>
        <taxon>Actinomycetes</taxon>
        <taxon>Pseudonocardiales</taxon>
        <taxon>Pseudonocardiaceae</taxon>
        <taxon>Allokutzneria</taxon>
    </lineage>
</organism>
<dbReference type="Proteomes" id="UP001589693">
    <property type="component" value="Unassembled WGS sequence"/>
</dbReference>
<comment type="caution">
    <text evidence="1">The sequence shown here is derived from an EMBL/GenBank/DDBJ whole genome shotgun (WGS) entry which is preliminary data.</text>
</comment>
<reference evidence="1 2" key="1">
    <citation type="submission" date="2024-09" db="EMBL/GenBank/DDBJ databases">
        <authorList>
            <person name="Sun Q."/>
            <person name="Mori K."/>
        </authorList>
    </citation>
    <scope>NUCLEOTIDE SEQUENCE [LARGE SCALE GENOMIC DNA]</scope>
    <source>
        <strain evidence="1 2">TBRC 7907</strain>
    </source>
</reference>